<keyword evidence="4 8" id="KW-0812">Transmembrane</keyword>
<dbReference type="PANTHER" id="PTHR10830">
    <property type="entry name" value="DOLICHYL-DIPHOSPHOOLIGOSACCHARIDE--PROTEIN GLYCOSYLTRANSFERASE 48 KDA SUBUNIT"/>
    <property type="match status" value="1"/>
</dbReference>
<dbReference type="UniPathway" id="UPA00378"/>
<evidence type="ECO:0000256" key="8">
    <source>
        <dbReference type="RuleBase" id="RU361142"/>
    </source>
</evidence>
<reference evidence="11 12" key="1">
    <citation type="submission" date="2020-07" db="EMBL/GenBank/DDBJ databases">
        <title>The yeast mating-type switching endonuclease HO is a domesticated member of an unorthodox homing genetic element family.</title>
        <authorList>
            <person name="Coughlan A.Y."/>
            <person name="Lombardi L."/>
            <person name="Braun-Galleani S."/>
            <person name="Martos A.R."/>
            <person name="Galeote V."/>
            <person name="Bigey F."/>
            <person name="Dequin S."/>
            <person name="Byrne K.P."/>
            <person name="Wolfe K.H."/>
        </authorList>
    </citation>
    <scope>NUCLEOTIDE SEQUENCE [LARGE SCALE GENOMIC DNA]</scope>
    <source>
        <strain evidence="11 12">NRRL Y-6702</strain>
    </source>
</reference>
<evidence type="ECO:0000313" key="12">
    <source>
        <dbReference type="Proteomes" id="UP000509704"/>
    </source>
</evidence>
<keyword evidence="5 8" id="KW-0256">Endoplasmic reticulum</keyword>
<dbReference type="InterPro" id="IPR055459">
    <property type="entry name" value="OST48_MD"/>
</dbReference>
<dbReference type="InterPro" id="IPR005013">
    <property type="entry name" value="DDOST_48_kDa_subunit"/>
</dbReference>
<feature type="domain" description="OST48 middle" evidence="10">
    <location>
        <begin position="279"/>
        <end position="413"/>
    </location>
</feature>
<evidence type="ECO:0000256" key="5">
    <source>
        <dbReference type="ARBA" id="ARBA00022824"/>
    </source>
</evidence>
<keyword evidence="6 8" id="KW-1133">Transmembrane helix</keyword>
<name>A0A7H9B5F9_ZYGMR</name>
<organism evidence="11 12">
    <name type="scientific">Zygotorulaspora mrakii</name>
    <name type="common">Zygosaccharomyces mrakii</name>
    <dbReference type="NCBI Taxonomy" id="42260"/>
    <lineage>
        <taxon>Eukaryota</taxon>
        <taxon>Fungi</taxon>
        <taxon>Dikarya</taxon>
        <taxon>Ascomycota</taxon>
        <taxon>Saccharomycotina</taxon>
        <taxon>Saccharomycetes</taxon>
        <taxon>Saccharomycetales</taxon>
        <taxon>Saccharomycetaceae</taxon>
        <taxon>Zygotorulaspora</taxon>
    </lineage>
</organism>
<dbReference type="KEGG" id="zmk:HG535_0F02680"/>
<feature type="transmembrane region" description="Helical" evidence="8">
    <location>
        <begin position="392"/>
        <end position="412"/>
    </location>
</feature>
<feature type="chain" id="PRO_5029038477" description="Dolichyl-diphosphooligosaccharide--protein glycosyltransferase subunit WBP1" evidence="8">
    <location>
        <begin position="21"/>
        <end position="428"/>
    </location>
</feature>
<dbReference type="InterPro" id="IPR055457">
    <property type="entry name" value="OST48_N"/>
</dbReference>
<keyword evidence="8" id="KW-0732">Signal</keyword>
<comment type="similarity">
    <text evidence="3 8">Belongs to the DDOST 48 kDa subunit family.</text>
</comment>
<sequence>MLSIFTILCLSLCFFSNALSIHGSKTLVVFDDRLTQLDEFSYLFDSLKERSYELEYLSVANDSGEIELYDGETPLYNNLMIFPIKGKVLNRKLTVDSLLNFYNNDGNIFVITSPDGVAEPARMFLNELGIYPSPKDHVVVDYFQEVPSSLVISTSGIESKDIFEDIVNDSIIIENSSAALLDNRDQIIPFIAAPRTSFTEGKGKESWTTGSQGFLAAGFQSLKNSRVAWIGSDEFLKNENQNSNGKFIQGVVKWNFKEKNVIKITESVHSHADGTPYELLPYKIKDSVRYDVGISEWDGEKWVPFLATDLQFELKMIDPYYRLPLIPLNVDESTQYYSTGNFSLPDHHGVFTFQIDYKRPGFSFISTSDVKAVRHLAHDEYLRSWDITNSRVYLTTVFVLIFVWVLFVIFFISTTPVNKTMEIHKKTN</sequence>
<evidence type="ECO:0000256" key="1">
    <source>
        <dbReference type="ARBA" id="ARBA00004479"/>
    </source>
</evidence>
<comment type="subunit">
    <text evidence="8">Component of the oligosaccharyltransferase (OST) complex.</text>
</comment>
<evidence type="ECO:0000256" key="4">
    <source>
        <dbReference type="ARBA" id="ARBA00022692"/>
    </source>
</evidence>
<dbReference type="RefSeq" id="XP_037145483.1">
    <property type="nucleotide sequence ID" value="XM_037289588.1"/>
</dbReference>
<accession>A0A7H9B5F9</accession>
<feature type="signal peptide" evidence="8">
    <location>
        <begin position="1"/>
        <end position="20"/>
    </location>
</feature>
<evidence type="ECO:0000259" key="10">
    <source>
        <dbReference type="Pfam" id="PF23358"/>
    </source>
</evidence>
<feature type="domain" description="OST48 N-terminal" evidence="9">
    <location>
        <begin position="25"/>
        <end position="254"/>
    </location>
</feature>
<keyword evidence="12" id="KW-1185">Reference proteome</keyword>
<dbReference type="GeneID" id="59237516"/>
<keyword evidence="7 8" id="KW-0472">Membrane</keyword>
<comment type="subcellular location">
    <subcellularLocation>
        <location evidence="8">Endoplasmic reticulum membrane</location>
        <topology evidence="8">Single-pass type I membrane protein</topology>
    </subcellularLocation>
    <subcellularLocation>
        <location evidence="1">Membrane</location>
        <topology evidence="1">Single-pass type I membrane protein</topology>
    </subcellularLocation>
</comment>
<protein>
    <recommendedName>
        <fullName evidence="8">Dolichyl-diphosphooligosaccharide--protein glycosyltransferase subunit WBP1</fullName>
        <shortName evidence="8">Oligosaccharyl transferase subunit WBP1</shortName>
    </recommendedName>
</protein>
<comment type="function">
    <text evidence="8">Subunit of the oligosaccharyl transferase (OST) complex that catalyzes the initial transfer of a defined glycan (Glc(3)Man(9)GlcNAc(2) in eukaryotes) from the lipid carrier dolichol-pyrophosphate to an asparagine residue within an Asn-X-Ser/Thr consensus motif in nascent polypeptide chains, the first step in protein N-glycosylation. N-glycosylation occurs cotranslationally and the complex associates with the Sec61 complex at the channel-forming translocon complex that mediates protein translocation across the endoplasmic reticulum (ER).</text>
</comment>
<dbReference type="Pfam" id="PF03345">
    <property type="entry name" value="OST48_N"/>
    <property type="match status" value="1"/>
</dbReference>
<comment type="pathway">
    <text evidence="2 8">Protein modification; protein glycosylation.</text>
</comment>
<dbReference type="OrthoDB" id="29105at2759"/>
<evidence type="ECO:0000256" key="7">
    <source>
        <dbReference type="ARBA" id="ARBA00023136"/>
    </source>
</evidence>
<dbReference type="AlphaFoldDB" id="A0A7H9B5F9"/>
<dbReference type="GO" id="GO:0018279">
    <property type="term" value="P:protein N-linked glycosylation via asparagine"/>
    <property type="evidence" value="ECO:0007669"/>
    <property type="project" value="UniProtKB-UniRule"/>
</dbReference>
<dbReference type="EMBL" id="CP058609">
    <property type="protein sequence ID" value="QLG73757.1"/>
    <property type="molecule type" value="Genomic_DNA"/>
</dbReference>
<evidence type="ECO:0000259" key="9">
    <source>
        <dbReference type="Pfam" id="PF03345"/>
    </source>
</evidence>
<evidence type="ECO:0000256" key="6">
    <source>
        <dbReference type="ARBA" id="ARBA00022989"/>
    </source>
</evidence>
<proteinExistence type="inferred from homology"/>
<evidence type="ECO:0000256" key="2">
    <source>
        <dbReference type="ARBA" id="ARBA00004922"/>
    </source>
</evidence>
<gene>
    <name evidence="11" type="ORF">HG535_0F02680</name>
</gene>
<evidence type="ECO:0000313" key="11">
    <source>
        <dbReference type="EMBL" id="QLG73757.1"/>
    </source>
</evidence>
<dbReference type="Proteomes" id="UP000509704">
    <property type="component" value="Chromosome 6"/>
</dbReference>
<dbReference type="PANTHER" id="PTHR10830:SF0">
    <property type="entry name" value="DOLICHYL-DIPHOSPHOOLIGOSACCHARIDE--PROTEIN GLYCOSYLTRANSFERASE 48 KDA SUBUNIT"/>
    <property type="match status" value="1"/>
</dbReference>
<dbReference type="GO" id="GO:0008250">
    <property type="term" value="C:oligosaccharyltransferase complex"/>
    <property type="evidence" value="ECO:0007669"/>
    <property type="project" value="TreeGrafter"/>
</dbReference>
<dbReference type="Pfam" id="PF23358">
    <property type="entry name" value="OST48_MD"/>
    <property type="match status" value="1"/>
</dbReference>
<evidence type="ECO:0000256" key="3">
    <source>
        <dbReference type="ARBA" id="ARBA00008743"/>
    </source>
</evidence>